<evidence type="ECO:0000313" key="2">
    <source>
        <dbReference type="Proteomes" id="UP001221189"/>
    </source>
</evidence>
<keyword evidence="2" id="KW-1185">Reference proteome</keyword>
<dbReference type="EMBL" id="JAQQXT010000012">
    <property type="protein sequence ID" value="MDC8773500.1"/>
    <property type="molecule type" value="Genomic_DNA"/>
</dbReference>
<evidence type="ECO:0008006" key="3">
    <source>
        <dbReference type="Google" id="ProtNLM"/>
    </source>
</evidence>
<reference evidence="1 2" key="1">
    <citation type="submission" date="2022-10" db="EMBL/GenBank/DDBJ databases">
        <title>Paucibacter sp. hw1 Genome sequencing.</title>
        <authorList>
            <person name="Park S."/>
        </authorList>
    </citation>
    <scope>NUCLEOTIDE SEQUENCE [LARGE SCALE GENOMIC DNA]</scope>
    <source>
        <strain evidence="2">hw1</strain>
    </source>
</reference>
<comment type="caution">
    <text evidence="1">The sequence shown here is derived from an EMBL/GenBank/DDBJ whole genome shotgun (WGS) entry which is preliminary data.</text>
</comment>
<accession>A0ABT5KI14</accession>
<sequence>MSVSVVPRQICLAAIVLLSVVPTAAAPLAIAYSVKVGIDQATLPSSDKTTDSGLEVEIIRAALASQDLHAEFKYLSNARIDKEFASQHVDIHTGAVPGKIEA</sequence>
<gene>
    <name evidence="1" type="ORF">PRZ03_18130</name>
</gene>
<evidence type="ECO:0000313" key="1">
    <source>
        <dbReference type="EMBL" id="MDC8773500.1"/>
    </source>
</evidence>
<proteinExistence type="predicted"/>
<organism evidence="1 2">
    <name type="scientific">Roseateles albus</name>
    <dbReference type="NCBI Taxonomy" id="2987525"/>
    <lineage>
        <taxon>Bacteria</taxon>
        <taxon>Pseudomonadati</taxon>
        <taxon>Pseudomonadota</taxon>
        <taxon>Betaproteobacteria</taxon>
        <taxon>Burkholderiales</taxon>
        <taxon>Sphaerotilaceae</taxon>
        <taxon>Roseateles</taxon>
    </lineage>
</organism>
<dbReference type="RefSeq" id="WP_273601653.1">
    <property type="nucleotide sequence ID" value="NZ_JAQQXT010000012.1"/>
</dbReference>
<dbReference type="Proteomes" id="UP001221189">
    <property type="component" value="Unassembled WGS sequence"/>
</dbReference>
<protein>
    <recommendedName>
        <fullName evidence="3">ABC transporter substrate-binding protein</fullName>
    </recommendedName>
</protein>
<name>A0ABT5KI14_9BURK</name>